<comment type="similarity">
    <text evidence="1">Belongs to the plant acyltransferase family.</text>
</comment>
<evidence type="ECO:0008006" key="5">
    <source>
        <dbReference type="Google" id="ProtNLM"/>
    </source>
</evidence>
<evidence type="ECO:0000313" key="3">
    <source>
        <dbReference type="EMBL" id="KAE8021993.1"/>
    </source>
</evidence>
<reference evidence="3 4" key="1">
    <citation type="submission" date="2019-06" db="EMBL/GenBank/DDBJ databases">
        <title>A chromosomal-level reference genome of Carpinus fangiana (Coryloideae, Betulaceae).</title>
        <authorList>
            <person name="Yang X."/>
            <person name="Wang Z."/>
            <person name="Zhang L."/>
            <person name="Hao G."/>
            <person name="Liu J."/>
            <person name="Yang Y."/>
        </authorList>
    </citation>
    <scope>NUCLEOTIDE SEQUENCE [LARGE SCALE GENOMIC DNA]</scope>
    <source>
        <strain evidence="3">Cfa_2016G</strain>
        <tissue evidence="3">Leaf</tissue>
    </source>
</reference>
<dbReference type="OrthoDB" id="1483986at2759"/>
<dbReference type="PANTHER" id="PTHR31147:SF66">
    <property type="entry name" value="OS05G0315700 PROTEIN"/>
    <property type="match status" value="1"/>
</dbReference>
<organism evidence="3 4">
    <name type="scientific">Carpinus fangiana</name>
    <dbReference type="NCBI Taxonomy" id="176857"/>
    <lineage>
        <taxon>Eukaryota</taxon>
        <taxon>Viridiplantae</taxon>
        <taxon>Streptophyta</taxon>
        <taxon>Embryophyta</taxon>
        <taxon>Tracheophyta</taxon>
        <taxon>Spermatophyta</taxon>
        <taxon>Magnoliopsida</taxon>
        <taxon>eudicotyledons</taxon>
        <taxon>Gunneridae</taxon>
        <taxon>Pentapetalae</taxon>
        <taxon>rosids</taxon>
        <taxon>fabids</taxon>
        <taxon>Fagales</taxon>
        <taxon>Betulaceae</taxon>
        <taxon>Carpinus</taxon>
    </lineage>
</organism>
<keyword evidence="4" id="KW-1185">Reference proteome</keyword>
<sequence>MAPPLNFSVHVGEPELVRPEKPTTKEFKYLSNIDDQSGLRNHIPFVHLYPSCATVGAPVQDPITMIKHSLAKVLSFYYPVAGRLRNADKGKLVVDCCGLGVIFRGASADITLEQLCKIDGGLKPPFPQWDKLLVDDVWGSNLITNSPLLRVQVTRLACGGFILAYTFNHCICDAYGAYQFITAVSEFCKNPNRNAPSTLPTWGRETLRPRSPPIISYPHHEYDDNSENPTISYGVSDFKSLAQTSVFLSRADILALKTHINGNKKCPTFDAIASCLWRARTRTLISPESSTRLIFPIDTRFRYKPSLPNGYYGAAVVFPCTVIKAAKLVEEPLHCTAKLIWEVKKDAIRDEYRASVLDLIEANGRRGFCSEGAFVVSDMSRLRFVDVDFGWGGGVYGGPARAGTGMVPGMVTSVIGHKNEEGVEGALALVSLPPALLERFHKEVRKEIDSVAPCKPISAL</sequence>
<accession>A0A5N6QWQ8</accession>
<dbReference type="PANTHER" id="PTHR31147">
    <property type="entry name" value="ACYL TRANSFERASE 4"/>
    <property type="match status" value="1"/>
</dbReference>
<dbReference type="InterPro" id="IPR050898">
    <property type="entry name" value="Plant_acyltransferase"/>
</dbReference>
<keyword evidence="2" id="KW-0808">Transferase</keyword>
<dbReference type="Gene3D" id="3.30.559.10">
    <property type="entry name" value="Chloramphenicol acetyltransferase-like domain"/>
    <property type="match status" value="2"/>
</dbReference>
<dbReference type="Proteomes" id="UP000327013">
    <property type="component" value="Chromosome 3"/>
</dbReference>
<dbReference type="EMBL" id="CM017323">
    <property type="protein sequence ID" value="KAE8021993.1"/>
    <property type="molecule type" value="Genomic_DNA"/>
</dbReference>
<evidence type="ECO:0000313" key="4">
    <source>
        <dbReference type="Proteomes" id="UP000327013"/>
    </source>
</evidence>
<dbReference type="InterPro" id="IPR023213">
    <property type="entry name" value="CAT-like_dom_sf"/>
</dbReference>
<protein>
    <recommendedName>
        <fullName evidence="5">Benzyl alcohol O-benzoyltransferase</fullName>
    </recommendedName>
</protein>
<evidence type="ECO:0000256" key="1">
    <source>
        <dbReference type="ARBA" id="ARBA00009861"/>
    </source>
</evidence>
<dbReference type="Pfam" id="PF02458">
    <property type="entry name" value="Transferase"/>
    <property type="match status" value="1"/>
</dbReference>
<dbReference type="AlphaFoldDB" id="A0A5N6QWQ8"/>
<proteinExistence type="inferred from homology"/>
<name>A0A5N6QWQ8_9ROSI</name>
<gene>
    <name evidence="3" type="ORF">FH972_007834</name>
</gene>
<dbReference type="GO" id="GO:0016740">
    <property type="term" value="F:transferase activity"/>
    <property type="evidence" value="ECO:0007669"/>
    <property type="project" value="UniProtKB-KW"/>
</dbReference>
<evidence type="ECO:0000256" key="2">
    <source>
        <dbReference type="ARBA" id="ARBA00022679"/>
    </source>
</evidence>